<evidence type="ECO:0000313" key="2">
    <source>
        <dbReference type="EMBL" id="SQI45875.1"/>
    </source>
</evidence>
<evidence type="ECO:0000256" key="1">
    <source>
        <dbReference type="ARBA" id="ARBA00022656"/>
    </source>
</evidence>
<accession>A0A2X4Y161</accession>
<dbReference type="Pfam" id="PF13332">
    <property type="entry name" value="Fil_haemagg_2"/>
    <property type="match status" value="1"/>
</dbReference>
<gene>
    <name evidence="2" type="ORF">NCTC12961_05328</name>
</gene>
<evidence type="ECO:0000313" key="3">
    <source>
        <dbReference type="Proteomes" id="UP000248897"/>
    </source>
</evidence>
<dbReference type="Proteomes" id="UP000248897">
    <property type="component" value="Chromosome 1"/>
</dbReference>
<sequence length="638" mass="66245">MSVSSPVTDALLAVKSALDRSGEVSDNRLQALYAVQAADNAWIAASQTPSMASGIAQGNLNSVKVQVSVGASKSTSESDLKQNQVRGSALSAGENVTMVATGSKGTDGNLHISGSGVTGNNVTLVAQNDLILDAASNNREQTSKNNSSGWNAGVHISLGQETGIGVSASGYQSKGKSDGNSTEYVNTRVSAKDELNLSSGRDTVLSGAQALGEKIKVDAGRDLSISSLQDTDDYHSWQKDSSAGASFTFGSMTGSASLSMSQTKIDSEYASVGEQSGLFAGDKGFDINVGKHTQLNGGVIASTADVIHNQLSTDTLGWTSIENEANYSASSKGISAGFSSEEDKNGDRVNSGGILPNIGVSSSGDAAGTTQSAIAGGALIIRDTANQTQDVNDLSRDTEHANGSIGKIFDKQKVEEQQELAAVFGQMANQYAGDIGVSLGWGADSKEKAAVHGVIGAIQASLGGGSALAGGLAGLGSEAFGQLVHNYLTENTTLDAKEKAAITQWAAAVSGAAVGGVVAGSTGASSGAAAALDAERYNRQLHPDERAEIKKLADGDEEKEQRLLAEACRRVECASEFALNSQERAYYESLMQIRRRHRKNVKRWIITGLRSLKRVTVIIRAMREQKTSTCSSTEKVIS</sequence>
<reference evidence="2 3" key="1">
    <citation type="submission" date="2018-06" db="EMBL/GenBank/DDBJ databases">
        <authorList>
            <consortium name="Pathogen Informatics"/>
            <person name="Doyle S."/>
        </authorList>
    </citation>
    <scope>NUCLEOTIDE SEQUENCE [LARGE SCALE GENOMIC DNA]</scope>
    <source>
        <strain evidence="2 3">NCTC12961</strain>
    </source>
</reference>
<protein>
    <recommendedName>
        <fullName evidence="4">Toxin CdiA</fullName>
    </recommendedName>
</protein>
<dbReference type="InterPro" id="IPR025157">
    <property type="entry name" value="Hemagglutinin_rpt"/>
</dbReference>
<dbReference type="EMBL" id="LS483469">
    <property type="protein sequence ID" value="SQI45875.1"/>
    <property type="molecule type" value="Genomic_DNA"/>
</dbReference>
<dbReference type="GO" id="GO:0090729">
    <property type="term" value="F:toxin activity"/>
    <property type="evidence" value="ECO:0007669"/>
    <property type="project" value="UniProtKB-KW"/>
</dbReference>
<dbReference type="AlphaFoldDB" id="A0A2X4Y161"/>
<evidence type="ECO:0008006" key="4">
    <source>
        <dbReference type="Google" id="ProtNLM"/>
    </source>
</evidence>
<organism evidence="2 3">
    <name type="scientific">Serratia plymuthica</name>
    <dbReference type="NCBI Taxonomy" id="82996"/>
    <lineage>
        <taxon>Bacteria</taxon>
        <taxon>Pseudomonadati</taxon>
        <taxon>Pseudomonadota</taxon>
        <taxon>Gammaproteobacteria</taxon>
        <taxon>Enterobacterales</taxon>
        <taxon>Yersiniaceae</taxon>
        <taxon>Serratia</taxon>
    </lineage>
</organism>
<dbReference type="GO" id="GO:0003824">
    <property type="term" value="F:catalytic activity"/>
    <property type="evidence" value="ECO:0007669"/>
    <property type="project" value="UniProtKB-ARBA"/>
</dbReference>
<proteinExistence type="predicted"/>
<keyword evidence="1" id="KW-0800">Toxin</keyword>
<name>A0A2X4Y161_SERPL</name>